<dbReference type="InterPro" id="IPR005467">
    <property type="entry name" value="His_kinase_dom"/>
</dbReference>
<dbReference type="CDD" id="cd17546">
    <property type="entry name" value="REC_hyHK_CKI1_RcsC-like"/>
    <property type="match status" value="1"/>
</dbReference>
<evidence type="ECO:0000259" key="17">
    <source>
        <dbReference type="PROSITE" id="PS50110"/>
    </source>
</evidence>
<sequence length="839" mass="89695">MRDSGAPIFETRSRLLVGAFLVLFVAIAVYGLSLWVLPPSTASHWWFTANYLMIEAAAAVLVGLRAVVVPRERLAWGVMCLALVALVVGDAIESLAVGPGESQPNAASSQVLYVVFVVCVFVALGLIIRARVARASVSVWLDGLIAALALLAVVSAFTVTRGETLTGGEMIELVYPAAPLLFIAVLVGTLTALDRRPSPAWWLQLGAALLMTASNVALHQALATGTYTYGAPVDVLWPLATVLIALASWVSPVPPPKRDTPFRGIVFAPALFSFSALAVLIVNELGAAVDVPEYFALAALAVGIIRLLISVADAERLRRRERDLNVRLAQARDAALEAASAKSVFLATMSHEIRTPLNAVLGMNELLLDTDLDETQREYVENASLSGSLLLELITDILDFSKIEAGAIELENRSFDLARLVNASVTVLSFAAESKKLPIVADYAPDCPTVVRGDPTRLRQVLINLLGNAVKFTAHGEVRLRVARGRTPDRIRFEVSDTGVGIPAEQLTRLFDPFTQADESTTRVHGGTGLGLSICQSLVGMMGGRVQVESEPGVGSRFWFEIELAAAAVPEVAPDDHQQPMDAVSTRGVTERRSPRVLRVLVAEDNKTLQLLSTRLVTRLGHSVSTVSNGAETLEAVERAAYDVLLMDVHMPLMDGLEAARRIRSSAAVVTQPYIIALTAGATERDREECAAAGMDGYISKPFTGEDLRRAFLGMEVRSHANGGAPAVEPATAFSALDELGAQAKAEVLRAFVLRSADDLRMLDRALADRDAGDLRFIAHRMRGSSLALGASELAQACLRVEQAPDDSAPDPALLEAVRNALDDVVQAIGSTTHASPTT</sequence>
<dbReference type="EC" id="2.7.13.3" evidence="3"/>
<dbReference type="PANTHER" id="PTHR45339">
    <property type="entry name" value="HYBRID SIGNAL TRANSDUCTION HISTIDINE KINASE J"/>
    <property type="match status" value="1"/>
</dbReference>
<dbReference type="InterPro" id="IPR011006">
    <property type="entry name" value="CheY-like_superfamily"/>
</dbReference>
<evidence type="ECO:0000256" key="5">
    <source>
        <dbReference type="ARBA" id="ARBA00022553"/>
    </source>
</evidence>
<dbReference type="InterPro" id="IPR004358">
    <property type="entry name" value="Sig_transdc_His_kin-like_C"/>
</dbReference>
<name>A0ABT0FIK6_9MICO</name>
<evidence type="ECO:0000256" key="11">
    <source>
        <dbReference type="ARBA" id="ARBA00023012"/>
    </source>
</evidence>
<evidence type="ECO:0000313" key="20">
    <source>
        <dbReference type="Proteomes" id="UP001300096"/>
    </source>
</evidence>
<evidence type="ECO:0000256" key="9">
    <source>
        <dbReference type="ARBA" id="ARBA00022840"/>
    </source>
</evidence>
<evidence type="ECO:0000256" key="1">
    <source>
        <dbReference type="ARBA" id="ARBA00000085"/>
    </source>
</evidence>
<feature type="transmembrane region" description="Helical" evidence="15">
    <location>
        <begin position="294"/>
        <end position="312"/>
    </location>
</feature>
<keyword evidence="20" id="KW-1185">Reference proteome</keyword>
<dbReference type="InterPro" id="IPR036641">
    <property type="entry name" value="HPT_dom_sf"/>
</dbReference>
<evidence type="ECO:0000256" key="2">
    <source>
        <dbReference type="ARBA" id="ARBA00004651"/>
    </source>
</evidence>
<dbReference type="CDD" id="cd16922">
    <property type="entry name" value="HATPase_EvgS-ArcB-TorS-like"/>
    <property type="match status" value="1"/>
</dbReference>
<keyword evidence="11" id="KW-0902">Two-component regulatory system</keyword>
<dbReference type="SUPFAM" id="SSF47226">
    <property type="entry name" value="Histidine-containing phosphotransfer domain, HPT domain"/>
    <property type="match status" value="1"/>
</dbReference>
<evidence type="ECO:0000256" key="6">
    <source>
        <dbReference type="ARBA" id="ARBA00022692"/>
    </source>
</evidence>
<keyword evidence="10 15" id="KW-1133">Transmembrane helix</keyword>
<dbReference type="InterPro" id="IPR008207">
    <property type="entry name" value="Sig_transdc_His_kin_Hpt_dom"/>
</dbReference>
<feature type="transmembrane region" description="Helical" evidence="15">
    <location>
        <begin position="112"/>
        <end position="132"/>
    </location>
</feature>
<dbReference type="PANTHER" id="PTHR45339:SF1">
    <property type="entry name" value="HYBRID SIGNAL TRANSDUCTION HISTIDINE KINASE J"/>
    <property type="match status" value="1"/>
</dbReference>
<feature type="transmembrane region" description="Helical" evidence="15">
    <location>
        <begin position="200"/>
        <end position="223"/>
    </location>
</feature>
<dbReference type="RefSeq" id="WP_247630924.1">
    <property type="nucleotide sequence ID" value="NZ_JAHWXN010000002.1"/>
</dbReference>
<dbReference type="PROSITE" id="PS50894">
    <property type="entry name" value="HPT"/>
    <property type="match status" value="1"/>
</dbReference>
<dbReference type="PROSITE" id="PS50109">
    <property type="entry name" value="HIS_KIN"/>
    <property type="match status" value="1"/>
</dbReference>
<dbReference type="InterPro" id="IPR003594">
    <property type="entry name" value="HATPase_dom"/>
</dbReference>
<keyword evidence="12 15" id="KW-0472">Membrane</keyword>
<dbReference type="SUPFAM" id="SSF47384">
    <property type="entry name" value="Homodimeric domain of signal transducing histidine kinase"/>
    <property type="match status" value="1"/>
</dbReference>
<keyword evidence="8" id="KW-0808">Transferase</keyword>
<gene>
    <name evidence="19" type="ORF">KZC51_15475</name>
</gene>
<dbReference type="Gene3D" id="3.40.50.2300">
    <property type="match status" value="1"/>
</dbReference>
<comment type="caution">
    <text evidence="19">The sequence shown here is derived from an EMBL/GenBank/DDBJ whole genome shotgun (WGS) entry which is preliminary data.</text>
</comment>
<feature type="transmembrane region" description="Helical" evidence="15">
    <location>
        <begin position="173"/>
        <end position="193"/>
    </location>
</feature>
<evidence type="ECO:0000313" key="19">
    <source>
        <dbReference type="EMBL" id="MCK2037532.1"/>
    </source>
</evidence>
<dbReference type="InterPro" id="IPR036890">
    <property type="entry name" value="HATPase_C_sf"/>
</dbReference>
<keyword evidence="8" id="KW-0418">Kinase</keyword>
<dbReference type="SMART" id="SM00448">
    <property type="entry name" value="REC"/>
    <property type="match status" value="1"/>
</dbReference>
<dbReference type="SMART" id="SM00388">
    <property type="entry name" value="HisKA"/>
    <property type="match status" value="1"/>
</dbReference>
<comment type="subcellular location">
    <subcellularLocation>
        <location evidence="2">Cell membrane</location>
        <topology evidence="2">Multi-pass membrane protein</topology>
    </subcellularLocation>
</comment>
<feature type="transmembrane region" description="Helical" evidence="15">
    <location>
        <begin position="74"/>
        <end position="92"/>
    </location>
</feature>
<dbReference type="PROSITE" id="PS50110">
    <property type="entry name" value="RESPONSE_REGULATORY"/>
    <property type="match status" value="1"/>
</dbReference>
<accession>A0ABT0FIK6</accession>
<evidence type="ECO:0000256" key="14">
    <source>
        <dbReference type="PROSITE-ProRule" id="PRU00169"/>
    </source>
</evidence>
<keyword evidence="5 14" id="KW-0597">Phosphoprotein</keyword>
<feature type="transmembrane region" description="Helical" evidence="15">
    <location>
        <begin position="139"/>
        <end position="161"/>
    </location>
</feature>
<feature type="transmembrane region" description="Helical" evidence="15">
    <location>
        <begin position="265"/>
        <end position="282"/>
    </location>
</feature>
<evidence type="ECO:0000256" key="4">
    <source>
        <dbReference type="ARBA" id="ARBA00022475"/>
    </source>
</evidence>
<dbReference type="Proteomes" id="UP001300096">
    <property type="component" value="Unassembled WGS sequence"/>
</dbReference>
<evidence type="ECO:0000256" key="7">
    <source>
        <dbReference type="ARBA" id="ARBA00022741"/>
    </source>
</evidence>
<evidence type="ECO:0000256" key="15">
    <source>
        <dbReference type="SAM" id="Phobius"/>
    </source>
</evidence>
<keyword evidence="6 15" id="KW-0812">Transmembrane</keyword>
<feature type="modified residue" description="4-aspartylphosphate" evidence="14">
    <location>
        <position position="648"/>
    </location>
</feature>
<keyword evidence="9" id="KW-0067">ATP-binding</keyword>
<dbReference type="Gene3D" id="1.10.287.130">
    <property type="match status" value="1"/>
</dbReference>
<dbReference type="Pfam" id="PF02518">
    <property type="entry name" value="HATPase_c"/>
    <property type="match status" value="1"/>
</dbReference>
<keyword evidence="4" id="KW-1003">Cell membrane</keyword>
<feature type="domain" description="HPt" evidence="18">
    <location>
        <begin position="741"/>
        <end position="839"/>
    </location>
</feature>
<dbReference type="Gene3D" id="3.30.565.10">
    <property type="entry name" value="Histidine kinase-like ATPase, C-terminal domain"/>
    <property type="match status" value="1"/>
</dbReference>
<evidence type="ECO:0000256" key="8">
    <source>
        <dbReference type="ARBA" id="ARBA00022777"/>
    </source>
</evidence>
<dbReference type="Pfam" id="PF00512">
    <property type="entry name" value="HisKA"/>
    <property type="match status" value="1"/>
</dbReference>
<dbReference type="SUPFAM" id="SSF52172">
    <property type="entry name" value="CheY-like"/>
    <property type="match status" value="1"/>
</dbReference>
<dbReference type="CDD" id="cd00082">
    <property type="entry name" value="HisKA"/>
    <property type="match status" value="1"/>
</dbReference>
<organism evidence="19 20">
    <name type="scientific">Microbacterium croceum</name>
    <dbReference type="NCBI Taxonomy" id="2851645"/>
    <lineage>
        <taxon>Bacteria</taxon>
        <taxon>Bacillati</taxon>
        <taxon>Actinomycetota</taxon>
        <taxon>Actinomycetes</taxon>
        <taxon>Micrococcales</taxon>
        <taxon>Microbacteriaceae</taxon>
        <taxon>Microbacterium</taxon>
    </lineage>
</organism>
<protein>
    <recommendedName>
        <fullName evidence="3">histidine kinase</fullName>
        <ecNumber evidence="3">2.7.13.3</ecNumber>
    </recommendedName>
</protein>
<feature type="modified residue" description="Phosphohistidine" evidence="13">
    <location>
        <position position="780"/>
    </location>
</feature>
<reference evidence="19 20" key="1">
    <citation type="submission" date="2021-06" db="EMBL/GenBank/DDBJ databases">
        <title>Genome-based taxonomic framework of Microbacterium strains isolated from marine environment, the description of four new species and reclassification of four preexisting species.</title>
        <authorList>
            <person name="Lee S.D."/>
            <person name="Kim S.-M."/>
            <person name="Byeon Y.-S."/>
            <person name="Yang H.L."/>
            <person name="Kim I.S."/>
        </authorList>
    </citation>
    <scope>NUCLEOTIDE SEQUENCE [LARGE SCALE GENOMIC DNA]</scope>
    <source>
        <strain evidence="19 20">SSW1-49</strain>
    </source>
</reference>
<feature type="domain" description="Response regulatory" evidence="17">
    <location>
        <begin position="599"/>
        <end position="716"/>
    </location>
</feature>
<dbReference type="InterPro" id="IPR003661">
    <property type="entry name" value="HisK_dim/P_dom"/>
</dbReference>
<evidence type="ECO:0000259" key="16">
    <source>
        <dbReference type="PROSITE" id="PS50109"/>
    </source>
</evidence>
<evidence type="ECO:0000256" key="13">
    <source>
        <dbReference type="PROSITE-ProRule" id="PRU00110"/>
    </source>
</evidence>
<comment type="catalytic activity">
    <reaction evidence="1">
        <text>ATP + protein L-histidine = ADP + protein N-phospho-L-histidine.</text>
        <dbReference type="EC" id="2.7.13.3"/>
    </reaction>
</comment>
<dbReference type="InterPro" id="IPR001789">
    <property type="entry name" value="Sig_transdc_resp-reg_receiver"/>
</dbReference>
<feature type="transmembrane region" description="Helical" evidence="15">
    <location>
        <begin position="49"/>
        <end position="67"/>
    </location>
</feature>
<evidence type="ECO:0000256" key="3">
    <source>
        <dbReference type="ARBA" id="ARBA00012438"/>
    </source>
</evidence>
<feature type="transmembrane region" description="Helical" evidence="15">
    <location>
        <begin position="15"/>
        <end position="37"/>
    </location>
</feature>
<dbReference type="SUPFAM" id="SSF55874">
    <property type="entry name" value="ATPase domain of HSP90 chaperone/DNA topoisomerase II/histidine kinase"/>
    <property type="match status" value="1"/>
</dbReference>
<proteinExistence type="predicted"/>
<evidence type="ECO:0000259" key="18">
    <source>
        <dbReference type="PROSITE" id="PS50894"/>
    </source>
</evidence>
<dbReference type="Pfam" id="PF00072">
    <property type="entry name" value="Response_reg"/>
    <property type="match status" value="1"/>
</dbReference>
<evidence type="ECO:0000256" key="12">
    <source>
        <dbReference type="ARBA" id="ARBA00023136"/>
    </source>
</evidence>
<dbReference type="SMART" id="SM00387">
    <property type="entry name" value="HATPase_c"/>
    <property type="match status" value="1"/>
</dbReference>
<dbReference type="Gene3D" id="1.20.120.160">
    <property type="entry name" value="HPT domain"/>
    <property type="match status" value="1"/>
</dbReference>
<feature type="domain" description="Histidine kinase" evidence="16">
    <location>
        <begin position="348"/>
        <end position="566"/>
    </location>
</feature>
<dbReference type="InterPro" id="IPR036097">
    <property type="entry name" value="HisK_dim/P_sf"/>
</dbReference>
<keyword evidence="7" id="KW-0547">Nucleotide-binding</keyword>
<dbReference type="PRINTS" id="PR00344">
    <property type="entry name" value="BCTRLSENSOR"/>
</dbReference>
<dbReference type="EMBL" id="JAHWXN010000002">
    <property type="protein sequence ID" value="MCK2037532.1"/>
    <property type="molecule type" value="Genomic_DNA"/>
</dbReference>
<dbReference type="Pfam" id="PF01627">
    <property type="entry name" value="Hpt"/>
    <property type="match status" value="1"/>
</dbReference>
<evidence type="ECO:0000256" key="10">
    <source>
        <dbReference type="ARBA" id="ARBA00022989"/>
    </source>
</evidence>